<dbReference type="InterPro" id="IPR029058">
    <property type="entry name" value="AB_hydrolase_fold"/>
</dbReference>
<dbReference type="PANTHER" id="PTHR43358">
    <property type="entry name" value="ALPHA/BETA-HYDROLASE"/>
    <property type="match status" value="1"/>
</dbReference>
<dbReference type="KEGG" id="eml:EMELA_v1c08250"/>
<evidence type="ECO:0000313" key="2">
    <source>
        <dbReference type="Proteomes" id="UP000231896"/>
    </source>
</evidence>
<reference evidence="1 2" key="1">
    <citation type="submission" date="2017-11" db="EMBL/GenBank/DDBJ databases">
        <title>Genome sequence of Entomoplasma melaleucae M1 (ATCC 49191).</title>
        <authorList>
            <person name="Lo W.-S."/>
            <person name="Gasparich G.E."/>
            <person name="Kuo C.-H."/>
        </authorList>
    </citation>
    <scope>NUCLEOTIDE SEQUENCE [LARGE SCALE GENOMIC DNA]</scope>
    <source>
        <strain evidence="1 2">M1</strain>
    </source>
</reference>
<sequence>MKIIKKYKYSLKTIFLSVIQFNKILKMSKSHYLDYRKFCYNYYRDGFTKEGIEFNSLDLYYDDLKNKKLSYIKDTFTNENIKELVLKNEHGNISCLVARNNNSNKWVIGLHGWTENKYLALRLVHHYWKQGYNVLTFDGFAHGLSYGEKTDIGYSSIKMIDLSIKHLKYNENADSIGLIGNSMGASTSILYSQIGEHKNYINWVVADCGFNSVKLQYRYYIENNLYHMPWWKIGFLFTYKFSKETKTPQNKYNLEVNMNKAKQTPILFIHAKGDTFIPYEMSKSMFLKKIKFESEKISQIWTPIGSEHVNTISDYNEEYVQRTLDFARKREKYET</sequence>
<keyword evidence="2" id="KW-1185">Reference proteome</keyword>
<proteinExistence type="predicted"/>
<dbReference type="EMBL" id="CP024964">
    <property type="protein sequence ID" value="ATZ18312.1"/>
    <property type="molecule type" value="Genomic_DNA"/>
</dbReference>
<protein>
    <submittedName>
        <fullName evidence="1">Hydrolase</fullName>
    </submittedName>
</protein>
<evidence type="ECO:0000313" key="1">
    <source>
        <dbReference type="EMBL" id="ATZ18312.1"/>
    </source>
</evidence>
<dbReference type="SUPFAM" id="SSF53474">
    <property type="entry name" value="alpha/beta-Hydrolases"/>
    <property type="match status" value="1"/>
</dbReference>
<gene>
    <name evidence="1" type="ORF">EMELA_v1c08250</name>
</gene>
<accession>A0A2K8NWT7</accession>
<dbReference type="PANTHER" id="PTHR43358:SF4">
    <property type="entry name" value="ALPHA_BETA HYDROLASE FOLD-1 DOMAIN-CONTAINING PROTEIN"/>
    <property type="match status" value="1"/>
</dbReference>
<name>A0A2K8NWT7_9MOLU</name>
<dbReference type="InterPro" id="IPR052920">
    <property type="entry name" value="DNA-binding_regulatory"/>
</dbReference>
<dbReference type="GO" id="GO:0016787">
    <property type="term" value="F:hydrolase activity"/>
    <property type="evidence" value="ECO:0007669"/>
    <property type="project" value="UniProtKB-KW"/>
</dbReference>
<dbReference type="AlphaFoldDB" id="A0A2K8NWT7"/>
<dbReference type="Proteomes" id="UP000231896">
    <property type="component" value="Chromosome"/>
</dbReference>
<dbReference type="RefSeq" id="WP_051584626.1">
    <property type="nucleotide sequence ID" value="NZ_CP024964.1"/>
</dbReference>
<dbReference type="Gene3D" id="3.40.50.1820">
    <property type="entry name" value="alpha/beta hydrolase"/>
    <property type="match status" value="1"/>
</dbReference>
<dbReference type="STRING" id="1408435.GCA_000685885_01387"/>
<organism evidence="1 2">
    <name type="scientific">Mesoplasma melaleucae</name>
    <dbReference type="NCBI Taxonomy" id="81459"/>
    <lineage>
        <taxon>Bacteria</taxon>
        <taxon>Bacillati</taxon>
        <taxon>Mycoplasmatota</taxon>
        <taxon>Mollicutes</taxon>
        <taxon>Entomoplasmatales</taxon>
        <taxon>Entomoplasmataceae</taxon>
        <taxon>Mesoplasma</taxon>
    </lineage>
</organism>
<keyword evidence="1" id="KW-0378">Hydrolase</keyword>